<dbReference type="Pfam" id="PF14914">
    <property type="entry name" value="LRRC37AB_C"/>
    <property type="match status" value="1"/>
</dbReference>
<reference evidence="3 4" key="1">
    <citation type="submission" date="2009-12" db="EMBL/GenBank/DDBJ databases">
        <title>The Genome Sequence of Anolis carolinensis (Green Anole Lizard).</title>
        <authorList>
            <consortium name="The Genome Sequencing Platform"/>
            <person name="Di Palma F."/>
            <person name="Alfoldi J."/>
            <person name="Heiman D."/>
            <person name="Young S."/>
            <person name="Grabherr M."/>
            <person name="Johnson J."/>
            <person name="Lander E.S."/>
            <person name="Lindblad-Toh K."/>
        </authorList>
    </citation>
    <scope>NUCLEOTIDE SEQUENCE [LARGE SCALE GENOMIC DNA]</scope>
    <source>
        <strain evidence="3 4">JBL SC #1</strain>
    </source>
</reference>
<dbReference type="Bgee" id="ENSACAG00000028160">
    <property type="expression patterns" value="Expressed in brain and 4 other cell types or tissues"/>
</dbReference>
<dbReference type="Proteomes" id="UP000001646">
    <property type="component" value="Chromosome 6"/>
</dbReference>
<keyword evidence="4" id="KW-1185">Reference proteome</keyword>
<feature type="region of interest" description="Disordered" evidence="1">
    <location>
        <begin position="240"/>
        <end position="270"/>
    </location>
</feature>
<dbReference type="Ensembl" id="ENSACAT00000039151.1">
    <property type="protein sequence ID" value="ENSACAP00000032680.1"/>
    <property type="gene ID" value="ENSACAG00000028160.3"/>
</dbReference>
<dbReference type="InterPro" id="IPR015753">
    <property type="entry name" value="LRRC37"/>
</dbReference>
<feature type="region of interest" description="Disordered" evidence="1">
    <location>
        <begin position="360"/>
        <end position="391"/>
    </location>
</feature>
<feature type="domain" description="LRRC37A/B like protein 1 C-terminal" evidence="2">
    <location>
        <begin position="503"/>
        <end position="593"/>
    </location>
</feature>
<dbReference type="InterPro" id="IPR001611">
    <property type="entry name" value="Leu-rich_rpt"/>
</dbReference>
<dbReference type="AlphaFoldDB" id="A0A803TBU0"/>
<gene>
    <name evidence="3" type="primary">LOC103279261</name>
</gene>
<evidence type="ECO:0000259" key="2">
    <source>
        <dbReference type="Pfam" id="PF14914"/>
    </source>
</evidence>
<protein>
    <recommendedName>
        <fullName evidence="2">LRRC37A/B like protein 1 C-terminal domain-containing protein</fullName>
    </recommendedName>
</protein>
<reference evidence="3" key="3">
    <citation type="submission" date="2025-09" db="UniProtKB">
        <authorList>
            <consortium name="Ensembl"/>
        </authorList>
    </citation>
    <scope>IDENTIFICATION</scope>
</reference>
<name>A0A803TBU0_ANOCA</name>
<dbReference type="SUPFAM" id="SSF52058">
    <property type="entry name" value="L domain-like"/>
    <property type="match status" value="1"/>
</dbReference>
<dbReference type="Pfam" id="PF13855">
    <property type="entry name" value="LRR_8"/>
    <property type="match status" value="1"/>
</dbReference>
<dbReference type="GeneTree" id="ENSGT00530000063282"/>
<feature type="compositionally biased region" description="Polar residues" evidence="1">
    <location>
        <begin position="369"/>
        <end position="390"/>
    </location>
</feature>
<dbReference type="InterPro" id="IPR032675">
    <property type="entry name" value="LRR_dom_sf"/>
</dbReference>
<dbReference type="PANTHER" id="PTHR23045:SF9">
    <property type="entry name" value="LEUCINE RICH REPEAT CONTAINING 37A-RELATED"/>
    <property type="match status" value="1"/>
</dbReference>
<dbReference type="InterPro" id="IPR029423">
    <property type="entry name" value="LRRC37AB_C"/>
</dbReference>
<dbReference type="Gene3D" id="3.80.10.10">
    <property type="entry name" value="Ribonuclease Inhibitor"/>
    <property type="match status" value="1"/>
</dbReference>
<evidence type="ECO:0000313" key="4">
    <source>
        <dbReference type="Proteomes" id="UP000001646"/>
    </source>
</evidence>
<reference evidence="3" key="2">
    <citation type="submission" date="2025-08" db="UniProtKB">
        <authorList>
            <consortium name="Ensembl"/>
        </authorList>
    </citation>
    <scope>IDENTIFICATION</scope>
</reference>
<accession>A0A803TBU0</accession>
<organism evidence="3 4">
    <name type="scientific">Anolis carolinensis</name>
    <name type="common">Green anole</name>
    <name type="synonym">American chameleon</name>
    <dbReference type="NCBI Taxonomy" id="28377"/>
    <lineage>
        <taxon>Eukaryota</taxon>
        <taxon>Metazoa</taxon>
        <taxon>Chordata</taxon>
        <taxon>Craniata</taxon>
        <taxon>Vertebrata</taxon>
        <taxon>Euteleostomi</taxon>
        <taxon>Lepidosauria</taxon>
        <taxon>Squamata</taxon>
        <taxon>Bifurcata</taxon>
        <taxon>Unidentata</taxon>
        <taxon>Episquamata</taxon>
        <taxon>Toxicofera</taxon>
        <taxon>Iguania</taxon>
        <taxon>Dactyloidae</taxon>
        <taxon>Anolis</taxon>
    </lineage>
</organism>
<dbReference type="PANTHER" id="PTHR23045">
    <property type="entry name" value="LEUCINE-RICH REPEAT-CONTAINING PROTEIN 37A"/>
    <property type="match status" value="1"/>
</dbReference>
<evidence type="ECO:0000256" key="1">
    <source>
        <dbReference type="SAM" id="MobiDB-lite"/>
    </source>
</evidence>
<feature type="compositionally biased region" description="Basic and acidic residues" evidence="1">
    <location>
        <begin position="253"/>
        <end position="264"/>
    </location>
</feature>
<sequence length="631" mass="70397">SGQITEHTYGKHSMPINTMSKLTTDRGIYRDLSCNKIRTIEKNAFEPVPFLQFMVLSHNQLTVIEDPYLYKLPSLKFLILPKNMVCCLCRIQDDIEVLCESIQLNCTESCDSKSTQCGRLEEIMKILETRKRNSSNTLSILPESPLQQNTSLAMPVNQSLSHFGIHFQKLTPHLFTTVEHLADVSNNESLDIKWTDKSELKQLYMLAKLLESELKGKIVEYKVAGASIGTTLAAEKHVAPDLQKKRHLRKVKRDSSSPNRKESLLRMGRNKQGLSQAMMQYAELPGIQDSTPRAQHMRKLSKEFKRLRSHRIAPRLSSWKRSLSDFSTLASPTLTASILMDDDDDDELTGKVFIILKHGNKSRKRGKATTPSPVTKQEETPASQNPQPESQPVFASLALPSLNEFVAGANMENAGEKTGENVGNIGGNIGGNGAGAQTVFNNEELLNQLMHGGGKGKMPGDDLNELSPDITLSHETHWEHHEPQTSASPQLNQMRPQDDFLRKGDLFEAELNKRLATLIPNVPVRNLISHVIRILKMDCTEPTIQMACAKLISRTGLLMKLFSDRENIKETSPLWESYFWPVKTAVNKSNQGSQALPLFFSPRGRDEIAGGAFCICVLKATCSLVSLGVSL</sequence>
<proteinExistence type="predicted"/>
<evidence type="ECO:0000313" key="3">
    <source>
        <dbReference type="Ensembl" id="ENSACAP00000032680.1"/>
    </source>
</evidence>